<organism evidence="2 3">
    <name type="scientific">Reinekea marina</name>
    <dbReference type="NCBI Taxonomy" id="1310421"/>
    <lineage>
        <taxon>Bacteria</taxon>
        <taxon>Pseudomonadati</taxon>
        <taxon>Pseudomonadota</taxon>
        <taxon>Gammaproteobacteria</taxon>
        <taxon>Oceanospirillales</taxon>
        <taxon>Saccharospirillaceae</taxon>
        <taxon>Reinekea</taxon>
    </lineage>
</organism>
<dbReference type="RefSeq" id="WP_377362339.1">
    <property type="nucleotide sequence ID" value="NZ_JBHRYN010000007.1"/>
</dbReference>
<sequence>MEELEQTVLNNLVRFRKKAGLSQKQVEQQLALRTNTLYDIEKNRQKLPFVLAVQLSALYHIDIGELVRGASEMKDTETAPNNVAPLESLGVLSGAFHPLTEYIAQDPVIVAEIGVGEMGAQPIMDLLLAKLTDVQKQYFVLDLYRYINSVISSDGEIKNSELSLRDTILAQAKIELTDSEKQSISRAFRKLFFGKSMSKSLPRDAYKHFLIWTLHLVSRIDGQPHFKTLDYIQQVAQHIQLPVSAWRFIEDKVAQAYQDEI</sequence>
<name>A0ABV7WPM8_9GAMM</name>
<dbReference type="Proteomes" id="UP001595710">
    <property type="component" value="Unassembled WGS sequence"/>
</dbReference>
<keyword evidence="3" id="KW-1185">Reference proteome</keyword>
<dbReference type="Gene3D" id="1.10.260.40">
    <property type="entry name" value="lambda repressor-like DNA-binding domains"/>
    <property type="match status" value="1"/>
</dbReference>
<reference evidence="3" key="1">
    <citation type="journal article" date="2019" name="Int. J. Syst. Evol. Microbiol.">
        <title>The Global Catalogue of Microorganisms (GCM) 10K type strain sequencing project: providing services to taxonomists for standard genome sequencing and annotation.</title>
        <authorList>
            <consortium name="The Broad Institute Genomics Platform"/>
            <consortium name="The Broad Institute Genome Sequencing Center for Infectious Disease"/>
            <person name="Wu L."/>
            <person name="Ma J."/>
        </authorList>
    </citation>
    <scope>NUCLEOTIDE SEQUENCE [LARGE SCALE GENOMIC DNA]</scope>
    <source>
        <strain evidence="3">CECT 8288</strain>
    </source>
</reference>
<feature type="domain" description="HTH cro/C1-type" evidence="1">
    <location>
        <begin position="12"/>
        <end position="66"/>
    </location>
</feature>
<dbReference type="SUPFAM" id="SSF158682">
    <property type="entry name" value="TerB-like"/>
    <property type="match status" value="1"/>
</dbReference>
<protein>
    <submittedName>
        <fullName evidence="2">Helix-turn-helix domain-containing protein</fullName>
    </submittedName>
</protein>
<accession>A0ABV7WPM8</accession>
<dbReference type="SMART" id="SM00530">
    <property type="entry name" value="HTH_XRE"/>
    <property type="match status" value="1"/>
</dbReference>
<proteinExistence type="predicted"/>
<evidence type="ECO:0000259" key="1">
    <source>
        <dbReference type="PROSITE" id="PS50943"/>
    </source>
</evidence>
<comment type="caution">
    <text evidence="2">The sequence shown here is derived from an EMBL/GenBank/DDBJ whole genome shotgun (WGS) entry which is preliminary data.</text>
</comment>
<dbReference type="CDD" id="cd00093">
    <property type="entry name" value="HTH_XRE"/>
    <property type="match status" value="1"/>
</dbReference>
<dbReference type="InterPro" id="IPR001387">
    <property type="entry name" value="Cro/C1-type_HTH"/>
</dbReference>
<evidence type="ECO:0000313" key="2">
    <source>
        <dbReference type="EMBL" id="MFC3700897.1"/>
    </source>
</evidence>
<dbReference type="SUPFAM" id="SSF47413">
    <property type="entry name" value="lambda repressor-like DNA-binding domains"/>
    <property type="match status" value="1"/>
</dbReference>
<dbReference type="PROSITE" id="PS50943">
    <property type="entry name" value="HTH_CROC1"/>
    <property type="match status" value="1"/>
</dbReference>
<dbReference type="EMBL" id="JBHRYN010000007">
    <property type="protein sequence ID" value="MFC3700897.1"/>
    <property type="molecule type" value="Genomic_DNA"/>
</dbReference>
<dbReference type="InterPro" id="IPR029024">
    <property type="entry name" value="TerB-like"/>
</dbReference>
<dbReference type="InterPro" id="IPR010982">
    <property type="entry name" value="Lambda_DNA-bd_dom_sf"/>
</dbReference>
<gene>
    <name evidence="2" type="ORF">ACFOND_04520</name>
</gene>
<evidence type="ECO:0000313" key="3">
    <source>
        <dbReference type="Proteomes" id="UP001595710"/>
    </source>
</evidence>